<dbReference type="PANTHER" id="PTHR30595">
    <property type="entry name" value="GLPR-RELATED TRANSCRIPTIONAL REPRESSOR"/>
    <property type="match status" value="1"/>
</dbReference>
<dbReference type="Proteomes" id="UP000324575">
    <property type="component" value="Unassembled WGS sequence"/>
</dbReference>
<dbReference type="Pfam" id="PF21247">
    <property type="entry name" value="Fic-like_C"/>
    <property type="match status" value="1"/>
</dbReference>
<gene>
    <name evidence="2" type="ORF">EZS26_001058</name>
</gene>
<evidence type="ECO:0000313" key="3">
    <source>
        <dbReference type="Proteomes" id="UP000324575"/>
    </source>
</evidence>
<dbReference type="Pfam" id="PF13749">
    <property type="entry name" value="HATPase_c_4"/>
    <property type="match status" value="1"/>
</dbReference>
<feature type="domain" description="Filamentation induced by cAMP protein Fic-like C-terminal" evidence="1">
    <location>
        <begin position="167"/>
        <end position="225"/>
    </location>
</feature>
<accession>A0A5M8P3C9</accession>
<dbReference type="Gene3D" id="3.30.565.60">
    <property type="match status" value="1"/>
</dbReference>
<sequence>MLQYLQSVVLAEKVIKIPGQAEALRVWNYPYEAVEEIIANSFYHRSYENVSPIEISVYPDKIVVLSFPGPLPPVDKEMLKKKKIISREYRNRRIGGFLKELDLTEGRGTGFPIIYRKMEQNGSPEPIFETDDIHTHFLAILPIHPEFLKGETETEKIDLPKIESPRVLEILEFCKEARSRKEIMDMLGISNHPKNVERYINPLLGNGLIAHTFPDKQRNPNQQYYTTRIGLDFISLH</sequence>
<proteinExistence type="predicted"/>
<evidence type="ECO:0000259" key="1">
    <source>
        <dbReference type="Pfam" id="PF21247"/>
    </source>
</evidence>
<reference evidence="2 3" key="1">
    <citation type="submission" date="2019-03" db="EMBL/GenBank/DDBJ databases">
        <title>Single cell metagenomics reveals metabolic interactions within the superorganism composed of flagellate Streblomastix strix and complex community of Bacteroidetes bacteria on its surface.</title>
        <authorList>
            <person name="Treitli S.C."/>
            <person name="Kolisko M."/>
            <person name="Husnik F."/>
            <person name="Keeling P."/>
            <person name="Hampl V."/>
        </authorList>
    </citation>
    <scope>NUCLEOTIDE SEQUENCE [LARGE SCALE GENOMIC DNA]</scope>
    <source>
        <strain evidence="2">St1</strain>
    </source>
</reference>
<comment type="caution">
    <text evidence="2">The sequence shown here is derived from an EMBL/GenBank/DDBJ whole genome shotgun (WGS) entry which is preliminary data.</text>
</comment>
<evidence type="ECO:0000313" key="2">
    <source>
        <dbReference type="EMBL" id="KAA6302888.1"/>
    </source>
</evidence>
<dbReference type="PANTHER" id="PTHR30595:SF6">
    <property type="entry name" value="SCHLAFEN ALBA-2 DOMAIN-CONTAINING PROTEIN"/>
    <property type="match status" value="1"/>
</dbReference>
<dbReference type="AlphaFoldDB" id="A0A5M8P3C9"/>
<name>A0A5M8P3C9_9BACT</name>
<dbReference type="Gene3D" id="1.10.10.10">
    <property type="entry name" value="Winged helix-like DNA-binding domain superfamily/Winged helix DNA-binding domain"/>
    <property type="match status" value="1"/>
</dbReference>
<dbReference type="InterPro" id="IPR049514">
    <property type="entry name" value="Fic-like_C"/>
</dbReference>
<organism evidence="2 3">
    <name type="scientific">Candidatus Ordinivivax streblomastigis</name>
    <dbReference type="NCBI Taxonomy" id="2540710"/>
    <lineage>
        <taxon>Bacteria</taxon>
        <taxon>Pseudomonadati</taxon>
        <taxon>Bacteroidota</taxon>
        <taxon>Bacteroidia</taxon>
        <taxon>Bacteroidales</taxon>
        <taxon>Candidatus Ordinivivax</taxon>
    </lineage>
</organism>
<dbReference type="EMBL" id="SNRX01000005">
    <property type="protein sequence ID" value="KAA6302888.1"/>
    <property type="molecule type" value="Genomic_DNA"/>
</dbReference>
<dbReference type="InterPro" id="IPR036388">
    <property type="entry name" value="WH-like_DNA-bd_sf"/>
</dbReference>
<dbReference type="InterPro" id="IPR038475">
    <property type="entry name" value="RecG_C_sf"/>
</dbReference>
<protein>
    <recommendedName>
        <fullName evidence="1">Filamentation induced by cAMP protein Fic-like C-terminal domain-containing protein</fullName>
    </recommendedName>
</protein>